<accession>A0A2T6BHZ7</accession>
<feature type="transmembrane region" description="Helical" evidence="6">
    <location>
        <begin position="12"/>
        <end position="29"/>
    </location>
</feature>
<dbReference type="Proteomes" id="UP000243978">
    <property type="component" value="Unassembled WGS sequence"/>
</dbReference>
<evidence type="ECO:0000313" key="7">
    <source>
        <dbReference type="EMBL" id="PTX55693.1"/>
    </source>
</evidence>
<evidence type="ECO:0000313" key="8">
    <source>
        <dbReference type="Proteomes" id="UP000243978"/>
    </source>
</evidence>
<dbReference type="NCBIfam" id="TIGR04407">
    <property type="entry name" value="LptF_YjgP"/>
    <property type="match status" value="1"/>
</dbReference>
<dbReference type="EMBL" id="QBKS01000001">
    <property type="protein sequence ID" value="PTX55693.1"/>
    <property type="molecule type" value="Genomic_DNA"/>
</dbReference>
<keyword evidence="5 6" id="KW-0472">Membrane</keyword>
<dbReference type="RefSeq" id="WP_107843958.1">
    <property type="nucleotide sequence ID" value="NZ_QBKS01000001.1"/>
</dbReference>
<name>A0A2T6BHZ7_9RHOB</name>
<dbReference type="PANTHER" id="PTHR33529">
    <property type="entry name" value="SLR0882 PROTEIN-RELATED"/>
    <property type="match status" value="1"/>
</dbReference>
<evidence type="ECO:0000256" key="4">
    <source>
        <dbReference type="ARBA" id="ARBA00022989"/>
    </source>
</evidence>
<keyword evidence="3 6" id="KW-0812">Transmembrane</keyword>
<comment type="caution">
    <text evidence="7">The sequence shown here is derived from an EMBL/GenBank/DDBJ whole genome shotgun (WGS) entry which is preliminary data.</text>
</comment>
<comment type="subcellular location">
    <subcellularLocation>
        <location evidence="1">Cell membrane</location>
        <topology evidence="1">Multi-pass membrane protein</topology>
    </subcellularLocation>
</comment>
<dbReference type="GO" id="GO:0043190">
    <property type="term" value="C:ATP-binding cassette (ABC) transporter complex"/>
    <property type="evidence" value="ECO:0007669"/>
    <property type="project" value="InterPro"/>
</dbReference>
<dbReference type="OrthoDB" id="8477889at2"/>
<dbReference type="GO" id="GO:0015920">
    <property type="term" value="P:lipopolysaccharide transport"/>
    <property type="evidence" value="ECO:0007669"/>
    <property type="project" value="TreeGrafter"/>
</dbReference>
<dbReference type="Pfam" id="PF03739">
    <property type="entry name" value="LptF_LptG"/>
    <property type="match status" value="1"/>
</dbReference>
<evidence type="ECO:0000256" key="1">
    <source>
        <dbReference type="ARBA" id="ARBA00004651"/>
    </source>
</evidence>
<dbReference type="InterPro" id="IPR030922">
    <property type="entry name" value="LptF"/>
</dbReference>
<reference evidence="7 8" key="1">
    <citation type="submission" date="2018-04" db="EMBL/GenBank/DDBJ databases">
        <title>Genomic Encyclopedia of Archaeal and Bacterial Type Strains, Phase II (KMG-II): from individual species to whole genera.</title>
        <authorList>
            <person name="Goeker M."/>
        </authorList>
    </citation>
    <scope>NUCLEOTIDE SEQUENCE [LARGE SCALE GENOMIC DNA]</scope>
    <source>
        <strain evidence="7 8">DSM 100977</strain>
    </source>
</reference>
<feature type="transmembrane region" description="Helical" evidence="6">
    <location>
        <begin position="340"/>
        <end position="359"/>
    </location>
</feature>
<feature type="transmembrane region" description="Helical" evidence="6">
    <location>
        <begin position="49"/>
        <end position="76"/>
    </location>
</feature>
<gene>
    <name evidence="7" type="ORF">C8N43_0333</name>
</gene>
<protein>
    <submittedName>
        <fullName evidence="7">Lipopolysaccharide export system permease protein</fullName>
    </submittedName>
</protein>
<keyword evidence="2" id="KW-1003">Cell membrane</keyword>
<feature type="transmembrane region" description="Helical" evidence="6">
    <location>
        <begin position="280"/>
        <end position="299"/>
    </location>
</feature>
<dbReference type="PANTHER" id="PTHR33529:SF6">
    <property type="entry name" value="YJGP_YJGQ FAMILY PERMEASE"/>
    <property type="match status" value="1"/>
</dbReference>
<evidence type="ECO:0000256" key="3">
    <source>
        <dbReference type="ARBA" id="ARBA00022692"/>
    </source>
</evidence>
<organism evidence="7 8">
    <name type="scientific">Litoreibacter ponti</name>
    <dbReference type="NCBI Taxonomy" id="1510457"/>
    <lineage>
        <taxon>Bacteria</taxon>
        <taxon>Pseudomonadati</taxon>
        <taxon>Pseudomonadota</taxon>
        <taxon>Alphaproteobacteria</taxon>
        <taxon>Rhodobacterales</taxon>
        <taxon>Roseobacteraceae</taxon>
        <taxon>Litoreibacter</taxon>
    </lineage>
</organism>
<dbReference type="GO" id="GO:0055085">
    <property type="term" value="P:transmembrane transport"/>
    <property type="evidence" value="ECO:0007669"/>
    <property type="project" value="InterPro"/>
</dbReference>
<dbReference type="AlphaFoldDB" id="A0A2T6BHZ7"/>
<keyword evidence="4 6" id="KW-1133">Transmembrane helix</keyword>
<evidence type="ECO:0000256" key="2">
    <source>
        <dbReference type="ARBA" id="ARBA00022475"/>
    </source>
</evidence>
<proteinExistence type="predicted"/>
<evidence type="ECO:0000256" key="6">
    <source>
        <dbReference type="SAM" id="Phobius"/>
    </source>
</evidence>
<dbReference type="InterPro" id="IPR005495">
    <property type="entry name" value="LptG/LptF_permease"/>
</dbReference>
<sequence length="375" mass="41127">MARFDRYMLSQLLILFGFFSLVLVSVYWVNRAIGLFDQLISDGQTAIVFLEFTLLTLPYVILIVLPISAFVAAVYVTNRLTSDSEMVVLQTAGASALRIGRPVIYFGAIVALLVGILAHILVPAARTELAGRSAEISQDITTQFLKEGQFVHPTNAISVYVRNITERGEMEELFLEDSRNPEAVVTYTAQQALLVRGETGPRLVMRDGLAQTFRPDTGRLSTVAFQDFAYDIGALMNDDGTRSRDLRELPTTVLLNPTPAQLASANGELADFLFEGHDRFAKSLLAIVVPLMGFAALMVGGFSRFGVWRQVIFAVVLIILVQLVSNVAEEAAREDASRFWMAYLAPATGALIAGVILFFTSLRRLRGRTPAGVPT</sequence>
<feature type="transmembrane region" description="Helical" evidence="6">
    <location>
        <begin position="311"/>
        <end position="328"/>
    </location>
</feature>
<keyword evidence="8" id="KW-1185">Reference proteome</keyword>
<feature type="transmembrane region" description="Helical" evidence="6">
    <location>
        <begin position="103"/>
        <end position="122"/>
    </location>
</feature>
<evidence type="ECO:0000256" key="5">
    <source>
        <dbReference type="ARBA" id="ARBA00023136"/>
    </source>
</evidence>